<keyword evidence="2" id="KW-0560">Oxidoreductase</keyword>
<evidence type="ECO:0000259" key="5">
    <source>
        <dbReference type="SMART" id="SM00822"/>
    </source>
</evidence>
<evidence type="ECO:0000256" key="3">
    <source>
        <dbReference type="RuleBase" id="RU000363"/>
    </source>
</evidence>
<dbReference type="InterPro" id="IPR051687">
    <property type="entry name" value="Peroxisomal_Beta-Oxidation"/>
</dbReference>
<evidence type="ECO:0000313" key="7">
    <source>
        <dbReference type="Proteomes" id="UP001500064"/>
    </source>
</evidence>
<dbReference type="Gene3D" id="3.40.50.720">
    <property type="entry name" value="NAD(P)-binding Rossmann-like Domain"/>
    <property type="match status" value="1"/>
</dbReference>
<feature type="region of interest" description="Disordered" evidence="4">
    <location>
        <begin position="290"/>
        <end position="309"/>
    </location>
</feature>
<evidence type="ECO:0000313" key="6">
    <source>
        <dbReference type="EMBL" id="GAA1645303.1"/>
    </source>
</evidence>
<evidence type="ECO:0000256" key="4">
    <source>
        <dbReference type="SAM" id="MobiDB-lite"/>
    </source>
</evidence>
<sequence>MSGIVEGRVVIVTGAARGIGRGHALEFARQGAKVVVNDLGAEVDGTGSSGAAAEVVAEIEAMGGEAIVNGEDVSDFDGAERLVRSAIDHFGTLDVLVNNAGILRDRMLVNMTADEWDAVIRVHLRGTFAPLRHAAAYWRSKAKAGERVDARIINTTSSSGIYGNPGQGNYGAAKAGIAGLTVIAARELERYGVTVNAVAPAALTRMTENLMPKGASVAADPDDIAPVVVWLSSAEARAITGRVFNVRTGVISVAEGWHAGPGVDKGSRWDPAELGSVIPALVEKAAPNALTNGSIPAHPGHSGDLGQED</sequence>
<comment type="similarity">
    <text evidence="1 3">Belongs to the short-chain dehydrogenases/reductases (SDR) family.</text>
</comment>
<dbReference type="PRINTS" id="PR00081">
    <property type="entry name" value="GDHRDH"/>
</dbReference>
<protein>
    <submittedName>
        <fullName evidence="6">SDR family oxidoreductase</fullName>
    </submittedName>
</protein>
<name>A0ABN2FG00_9ACTN</name>
<accession>A0ABN2FG00</accession>
<dbReference type="InterPro" id="IPR036291">
    <property type="entry name" value="NAD(P)-bd_dom_sf"/>
</dbReference>
<dbReference type="Proteomes" id="UP001500064">
    <property type="component" value="Unassembled WGS sequence"/>
</dbReference>
<dbReference type="SMART" id="SM00822">
    <property type="entry name" value="PKS_KR"/>
    <property type="match status" value="1"/>
</dbReference>
<proteinExistence type="inferred from homology"/>
<feature type="domain" description="Ketoreductase" evidence="5">
    <location>
        <begin position="8"/>
        <end position="209"/>
    </location>
</feature>
<dbReference type="InterPro" id="IPR020904">
    <property type="entry name" value="Sc_DH/Rdtase_CS"/>
</dbReference>
<comment type="caution">
    <text evidence="6">The sequence shown here is derived from an EMBL/GenBank/DDBJ whole genome shotgun (WGS) entry which is preliminary data.</text>
</comment>
<gene>
    <name evidence="6" type="ORF">GCM10009733_047990</name>
</gene>
<dbReference type="PROSITE" id="PS00061">
    <property type="entry name" value="ADH_SHORT"/>
    <property type="match status" value="1"/>
</dbReference>
<keyword evidence="7" id="KW-1185">Reference proteome</keyword>
<dbReference type="InterPro" id="IPR057326">
    <property type="entry name" value="KR_dom"/>
</dbReference>
<organism evidence="6 7">
    <name type="scientific">Nonomuraea maheshkhaliensis</name>
    <dbReference type="NCBI Taxonomy" id="419590"/>
    <lineage>
        <taxon>Bacteria</taxon>
        <taxon>Bacillati</taxon>
        <taxon>Actinomycetota</taxon>
        <taxon>Actinomycetes</taxon>
        <taxon>Streptosporangiales</taxon>
        <taxon>Streptosporangiaceae</taxon>
        <taxon>Nonomuraea</taxon>
    </lineage>
</organism>
<dbReference type="InterPro" id="IPR002347">
    <property type="entry name" value="SDR_fam"/>
</dbReference>
<dbReference type="RefSeq" id="WP_346108134.1">
    <property type="nucleotide sequence ID" value="NZ_BAAAMU010000035.1"/>
</dbReference>
<reference evidence="6 7" key="1">
    <citation type="journal article" date="2019" name="Int. J. Syst. Evol. Microbiol.">
        <title>The Global Catalogue of Microorganisms (GCM) 10K type strain sequencing project: providing services to taxonomists for standard genome sequencing and annotation.</title>
        <authorList>
            <consortium name="The Broad Institute Genomics Platform"/>
            <consortium name="The Broad Institute Genome Sequencing Center for Infectious Disease"/>
            <person name="Wu L."/>
            <person name="Ma J."/>
        </authorList>
    </citation>
    <scope>NUCLEOTIDE SEQUENCE [LARGE SCALE GENOMIC DNA]</scope>
    <source>
        <strain evidence="6 7">JCM 13929</strain>
    </source>
</reference>
<evidence type="ECO:0000256" key="1">
    <source>
        <dbReference type="ARBA" id="ARBA00006484"/>
    </source>
</evidence>
<dbReference type="PANTHER" id="PTHR45024">
    <property type="entry name" value="DEHYDROGENASES, SHORT CHAIN"/>
    <property type="match status" value="1"/>
</dbReference>
<dbReference type="Pfam" id="PF00106">
    <property type="entry name" value="adh_short"/>
    <property type="match status" value="1"/>
</dbReference>
<dbReference type="SUPFAM" id="SSF51735">
    <property type="entry name" value="NAD(P)-binding Rossmann-fold domains"/>
    <property type="match status" value="1"/>
</dbReference>
<dbReference type="PANTHER" id="PTHR45024:SF2">
    <property type="entry name" value="SCP2 DOMAIN-CONTAINING PROTEIN"/>
    <property type="match status" value="1"/>
</dbReference>
<dbReference type="EMBL" id="BAAAMU010000035">
    <property type="protein sequence ID" value="GAA1645303.1"/>
    <property type="molecule type" value="Genomic_DNA"/>
</dbReference>
<dbReference type="NCBIfam" id="NF005861">
    <property type="entry name" value="PRK07791.1"/>
    <property type="match status" value="1"/>
</dbReference>
<evidence type="ECO:0000256" key="2">
    <source>
        <dbReference type="ARBA" id="ARBA00023002"/>
    </source>
</evidence>
<dbReference type="PRINTS" id="PR00080">
    <property type="entry name" value="SDRFAMILY"/>
</dbReference>